<proteinExistence type="inferred from homology"/>
<reference evidence="10" key="1">
    <citation type="submission" date="2017-07" db="EMBL/GenBank/DDBJ databases">
        <title>Draft genome sequence of Effusibacillus lacus strain skLN1.</title>
        <authorList>
            <person name="Watanabe M."/>
            <person name="Kojima H."/>
            <person name="Fukui M."/>
        </authorList>
    </citation>
    <scope>NUCLEOTIDE SEQUENCE [LARGE SCALE GENOMIC DNA]</scope>
    <source>
        <strain evidence="10">skLN1</strain>
    </source>
</reference>
<keyword evidence="3" id="KW-0032">Aminotransferase</keyword>
<dbReference type="CDD" id="cd00609">
    <property type="entry name" value="AAT_like"/>
    <property type="match status" value="1"/>
</dbReference>
<dbReference type="GO" id="GO:0003677">
    <property type="term" value="F:DNA binding"/>
    <property type="evidence" value="ECO:0007669"/>
    <property type="project" value="UniProtKB-KW"/>
</dbReference>
<accession>A0A292YMP4</accession>
<dbReference type="InterPro" id="IPR004839">
    <property type="entry name" value="Aminotransferase_I/II_large"/>
</dbReference>
<evidence type="ECO:0000256" key="7">
    <source>
        <dbReference type="ARBA" id="ARBA00023163"/>
    </source>
</evidence>
<evidence type="ECO:0000256" key="6">
    <source>
        <dbReference type="ARBA" id="ARBA00023125"/>
    </source>
</evidence>
<evidence type="ECO:0000313" key="9">
    <source>
        <dbReference type="EMBL" id="GAX90169.1"/>
    </source>
</evidence>
<dbReference type="SUPFAM" id="SSF53383">
    <property type="entry name" value="PLP-dependent transferases"/>
    <property type="match status" value="1"/>
</dbReference>
<dbReference type="Pfam" id="PF00155">
    <property type="entry name" value="Aminotran_1_2"/>
    <property type="match status" value="1"/>
</dbReference>
<keyword evidence="7" id="KW-0804">Transcription</keyword>
<comment type="similarity">
    <text evidence="2">In the C-terminal section; belongs to the class-I pyridoxal-phosphate-dependent aminotransferase family.</text>
</comment>
<evidence type="ECO:0000256" key="5">
    <source>
        <dbReference type="ARBA" id="ARBA00023015"/>
    </source>
</evidence>
<dbReference type="EMBL" id="BDUF01000051">
    <property type="protein sequence ID" value="GAX90169.1"/>
    <property type="molecule type" value="Genomic_DNA"/>
</dbReference>
<evidence type="ECO:0000313" key="10">
    <source>
        <dbReference type="Proteomes" id="UP000217785"/>
    </source>
</evidence>
<dbReference type="OrthoDB" id="9802328at2"/>
<dbReference type="InterPro" id="IPR015424">
    <property type="entry name" value="PyrdxlP-dep_Trfase"/>
</dbReference>
<dbReference type="PANTHER" id="PTHR46577">
    <property type="entry name" value="HTH-TYPE TRANSCRIPTIONAL REGULATORY PROTEIN GABR"/>
    <property type="match status" value="1"/>
</dbReference>
<dbReference type="RefSeq" id="WP_096181880.1">
    <property type="nucleotide sequence ID" value="NZ_BDUF01000051.1"/>
</dbReference>
<keyword evidence="4" id="KW-0663">Pyridoxal phosphate</keyword>
<organism evidence="9 10">
    <name type="scientific">Effusibacillus lacus</name>
    <dbReference type="NCBI Taxonomy" id="1348429"/>
    <lineage>
        <taxon>Bacteria</taxon>
        <taxon>Bacillati</taxon>
        <taxon>Bacillota</taxon>
        <taxon>Bacilli</taxon>
        <taxon>Bacillales</taxon>
        <taxon>Alicyclobacillaceae</taxon>
        <taxon>Effusibacillus</taxon>
    </lineage>
</organism>
<dbReference type="Gene3D" id="3.40.640.10">
    <property type="entry name" value="Type I PLP-dependent aspartate aminotransferase-like (Major domain)"/>
    <property type="match status" value="1"/>
</dbReference>
<evidence type="ECO:0000256" key="4">
    <source>
        <dbReference type="ARBA" id="ARBA00022898"/>
    </source>
</evidence>
<dbReference type="InterPro" id="IPR036390">
    <property type="entry name" value="WH_DNA-bd_sf"/>
</dbReference>
<evidence type="ECO:0000256" key="3">
    <source>
        <dbReference type="ARBA" id="ARBA00022576"/>
    </source>
</evidence>
<name>A0A292YMP4_9BACL</name>
<feature type="domain" description="HTH gntR-type" evidence="8">
    <location>
        <begin position="15"/>
        <end position="83"/>
    </location>
</feature>
<gene>
    <name evidence="9" type="ORF">EFBL_1795</name>
</gene>
<dbReference type="InterPro" id="IPR051446">
    <property type="entry name" value="HTH_trans_reg/aminotransferase"/>
</dbReference>
<dbReference type="GO" id="GO:0008483">
    <property type="term" value="F:transaminase activity"/>
    <property type="evidence" value="ECO:0007669"/>
    <property type="project" value="UniProtKB-KW"/>
</dbReference>
<keyword evidence="3" id="KW-0808">Transferase</keyword>
<dbReference type="InterPro" id="IPR015421">
    <property type="entry name" value="PyrdxlP-dep_Trfase_major"/>
</dbReference>
<dbReference type="CDD" id="cd07377">
    <property type="entry name" value="WHTH_GntR"/>
    <property type="match status" value="1"/>
</dbReference>
<comment type="cofactor">
    <cofactor evidence="1">
        <name>pyridoxal 5'-phosphate</name>
        <dbReference type="ChEBI" id="CHEBI:597326"/>
    </cofactor>
</comment>
<protein>
    <recommendedName>
        <fullName evidence="8">HTH gntR-type domain-containing protein</fullName>
    </recommendedName>
</protein>
<dbReference type="SUPFAM" id="SSF46785">
    <property type="entry name" value="Winged helix' DNA-binding domain"/>
    <property type="match status" value="1"/>
</dbReference>
<dbReference type="GO" id="GO:0030170">
    <property type="term" value="F:pyridoxal phosphate binding"/>
    <property type="evidence" value="ECO:0007669"/>
    <property type="project" value="InterPro"/>
</dbReference>
<dbReference type="Gene3D" id="1.10.10.10">
    <property type="entry name" value="Winged helix-like DNA-binding domain superfamily/Winged helix DNA-binding domain"/>
    <property type="match status" value="1"/>
</dbReference>
<dbReference type="SMART" id="SM00345">
    <property type="entry name" value="HTH_GNTR"/>
    <property type="match status" value="1"/>
</dbReference>
<keyword evidence="10" id="KW-1185">Reference proteome</keyword>
<evidence type="ECO:0000256" key="2">
    <source>
        <dbReference type="ARBA" id="ARBA00005384"/>
    </source>
</evidence>
<dbReference type="PROSITE" id="PS50949">
    <property type="entry name" value="HTH_GNTR"/>
    <property type="match status" value="1"/>
</dbReference>
<keyword evidence="6" id="KW-0238">DNA-binding</keyword>
<dbReference type="Pfam" id="PF00392">
    <property type="entry name" value="GntR"/>
    <property type="match status" value="1"/>
</dbReference>
<comment type="caution">
    <text evidence="9">The sequence shown here is derived from an EMBL/GenBank/DDBJ whole genome shotgun (WGS) entry which is preliminary data.</text>
</comment>
<dbReference type="AlphaFoldDB" id="A0A292YMP4"/>
<evidence type="ECO:0000259" key="8">
    <source>
        <dbReference type="PROSITE" id="PS50949"/>
    </source>
</evidence>
<dbReference type="InterPro" id="IPR036388">
    <property type="entry name" value="WH-like_DNA-bd_sf"/>
</dbReference>
<dbReference type="PANTHER" id="PTHR46577:SF1">
    <property type="entry name" value="HTH-TYPE TRANSCRIPTIONAL REGULATORY PROTEIN GABR"/>
    <property type="match status" value="1"/>
</dbReference>
<dbReference type="GO" id="GO:0003700">
    <property type="term" value="F:DNA-binding transcription factor activity"/>
    <property type="evidence" value="ECO:0007669"/>
    <property type="project" value="InterPro"/>
</dbReference>
<dbReference type="Proteomes" id="UP000217785">
    <property type="component" value="Unassembled WGS sequence"/>
</dbReference>
<dbReference type="InterPro" id="IPR000524">
    <property type="entry name" value="Tscrpt_reg_HTH_GntR"/>
</dbReference>
<evidence type="ECO:0000256" key="1">
    <source>
        <dbReference type="ARBA" id="ARBA00001933"/>
    </source>
</evidence>
<sequence length="482" mass="54374">MNFQIPWNVYQSNYRYKYLALYHALRDAIVGGGLPYGCKLPSSRDLADMYVISRGIVSQVYEMLVAEGYLVSGVGSGTYVSFNLHQSMTAGEPSSPIHLSEWGWRLDQVPLPEVRPTSLSHIRWDFTIGHTDGKAFPISLWNRALYRAVREGSARQREEAFFAQGHLPLREAIAKHLSRTRGIPVVADDVVIVNGSMQAIALLAQLLVNPGEQVVMEDPGYRGIRQAVSAAGGEPVAGRVDDRGMVPEDWEARLLFVTASRQFPTGAVLSLERRQELLNWAVKRNAVIVEDDYDSEFRHKGRPIEPLKLLDTSGRVVYIGTFSKTLFSDIRIGYVVLPPWLRAPFCKAKYLYEPHPTGLTQQHALADFMNSGQYERHLRRMKRIYSKKHALCRQELQQRLGSWFEFVESDAGLHVFGWWKGSGEQYESYRMACREAGIVWSDAGSYIIDTGKKGACFGFAHLAEEEIVVGIRQMAELAVRSE</sequence>
<keyword evidence="5" id="KW-0805">Transcription regulation</keyword>